<sequence>MRFPRWRHVRRLCALAAVSMSGGGGLSGCMYAEDCSDERMCLAPPKSPCEVLEPGVGPVMDECGVFVSASAGGDGLGAGTRLEPFASLQQAIVEAQARGLHHVYACGETFEEEVTLISGVHLWGGRRCEDGGWSYGWSFDGGNHPTAIAPPQGVPLRVVGDEGATSVIFGVRVVAADASASDGKSSIAMILSPGARVKVASSEVQAGNGKDGKPGEDAPRERAKDGVVGNDGADACTANFSTGALPVVTACDDGTESIGGYGGDGGIDVGGDGATGQPDPAENPEGKGAGGTGAGVARCDEGSAGADGADAGRAAGAVGVGQLSIDGWIGVRGEDGKRGGVGQAGGGGGGSKGRGDMVACRAGSPVGGAAGASGGSGGCGGRGGEGGDYGGASIGIVALQGSVLTLEATQVTAGSGGRGGVGGTGQPGGVGRPGGDGGKGMDGLWEACDGGWGGNGGRGGDAGGGLGGPSYGVASIAAYVSFGPDAPLRPGTAGNGGPAGNASPDDPVGRGEKGLSLPYVQFDAPDPGPPR</sequence>
<accession>A0A150RPN6</accession>
<dbReference type="Proteomes" id="UP000075515">
    <property type="component" value="Unassembled WGS sequence"/>
</dbReference>
<organism evidence="2 3">
    <name type="scientific">Sorangium cellulosum</name>
    <name type="common">Polyangium cellulosum</name>
    <dbReference type="NCBI Taxonomy" id="56"/>
    <lineage>
        <taxon>Bacteria</taxon>
        <taxon>Pseudomonadati</taxon>
        <taxon>Myxococcota</taxon>
        <taxon>Polyangia</taxon>
        <taxon>Polyangiales</taxon>
        <taxon>Polyangiaceae</taxon>
        <taxon>Sorangium</taxon>
    </lineage>
</organism>
<feature type="compositionally biased region" description="Gly residues" evidence="1">
    <location>
        <begin position="414"/>
        <end position="441"/>
    </location>
</feature>
<protein>
    <recommendedName>
        <fullName evidence="4">PGRS family protein</fullName>
    </recommendedName>
</protein>
<evidence type="ECO:0000256" key="1">
    <source>
        <dbReference type="SAM" id="MobiDB-lite"/>
    </source>
</evidence>
<feature type="compositionally biased region" description="Basic and acidic residues" evidence="1">
    <location>
        <begin position="210"/>
        <end position="225"/>
    </location>
</feature>
<dbReference type="PROSITE" id="PS51257">
    <property type="entry name" value="PROKAR_LIPOPROTEIN"/>
    <property type="match status" value="1"/>
</dbReference>
<proteinExistence type="predicted"/>
<gene>
    <name evidence="2" type="ORF">BE18_44940</name>
</gene>
<name>A0A150RPN6_SORCE</name>
<feature type="region of interest" description="Disordered" evidence="1">
    <location>
        <begin position="484"/>
        <end position="531"/>
    </location>
</feature>
<feature type="region of interest" description="Disordered" evidence="1">
    <location>
        <begin position="334"/>
        <end position="354"/>
    </location>
</feature>
<feature type="compositionally biased region" description="Gly residues" evidence="1">
    <location>
        <begin position="262"/>
        <end position="274"/>
    </location>
</feature>
<evidence type="ECO:0008006" key="4">
    <source>
        <dbReference type="Google" id="ProtNLM"/>
    </source>
</evidence>
<dbReference type="EMBL" id="JEMC01003308">
    <property type="protein sequence ID" value="KYF82232.1"/>
    <property type="molecule type" value="Genomic_DNA"/>
</dbReference>
<evidence type="ECO:0000313" key="3">
    <source>
        <dbReference type="Proteomes" id="UP000075515"/>
    </source>
</evidence>
<feature type="region of interest" description="Disordered" evidence="1">
    <location>
        <begin position="413"/>
        <end position="441"/>
    </location>
</feature>
<feature type="region of interest" description="Disordered" evidence="1">
    <location>
        <begin position="201"/>
        <end position="227"/>
    </location>
</feature>
<feature type="region of interest" description="Disordered" evidence="1">
    <location>
        <begin position="262"/>
        <end position="295"/>
    </location>
</feature>
<evidence type="ECO:0000313" key="2">
    <source>
        <dbReference type="EMBL" id="KYF82232.1"/>
    </source>
</evidence>
<reference evidence="2 3" key="1">
    <citation type="submission" date="2014-02" db="EMBL/GenBank/DDBJ databases">
        <title>The small core and large imbalanced accessory genome model reveals a collaborative survival strategy of Sorangium cellulosum strains in nature.</title>
        <authorList>
            <person name="Han K."/>
            <person name="Peng R."/>
            <person name="Blom J."/>
            <person name="Li Y.-Z."/>
        </authorList>
    </citation>
    <scope>NUCLEOTIDE SEQUENCE [LARGE SCALE GENOMIC DNA]</scope>
    <source>
        <strain evidence="2 3">So0149</strain>
    </source>
</reference>
<comment type="caution">
    <text evidence="2">The sequence shown here is derived from an EMBL/GenBank/DDBJ whole genome shotgun (WGS) entry which is preliminary data.</text>
</comment>
<dbReference type="AlphaFoldDB" id="A0A150RPN6"/>
<feature type="compositionally biased region" description="Gly residues" evidence="1">
    <location>
        <begin position="339"/>
        <end position="352"/>
    </location>
</feature>